<dbReference type="Pfam" id="PF00156">
    <property type="entry name" value="Pribosyltran"/>
    <property type="match status" value="1"/>
</dbReference>
<keyword evidence="8 9" id="KW-0665">Pyrimidine biosynthesis</keyword>
<feature type="binding site" evidence="9">
    <location>
        <position position="151"/>
    </location>
    <ligand>
        <name>orotate</name>
        <dbReference type="ChEBI" id="CHEBI:30839"/>
    </ligand>
</feature>
<dbReference type="GO" id="GO:0004588">
    <property type="term" value="F:orotate phosphoribosyltransferase activity"/>
    <property type="evidence" value="ECO:0007669"/>
    <property type="project" value="UniProtKB-UniRule"/>
</dbReference>
<evidence type="ECO:0000259" key="10">
    <source>
        <dbReference type="Pfam" id="PF00156"/>
    </source>
</evidence>
<dbReference type="GO" id="GO:0000287">
    <property type="term" value="F:magnesium ion binding"/>
    <property type="evidence" value="ECO:0007669"/>
    <property type="project" value="UniProtKB-UniRule"/>
</dbReference>
<dbReference type="GO" id="GO:0005737">
    <property type="term" value="C:cytoplasm"/>
    <property type="evidence" value="ECO:0007669"/>
    <property type="project" value="TreeGrafter"/>
</dbReference>
<evidence type="ECO:0000256" key="9">
    <source>
        <dbReference type="HAMAP-Rule" id="MF_01208"/>
    </source>
</evidence>
<evidence type="ECO:0000313" key="11">
    <source>
        <dbReference type="EMBL" id="AIT09189.1"/>
    </source>
</evidence>
<dbReference type="PANTHER" id="PTHR46683">
    <property type="entry name" value="OROTATE PHOSPHORIBOSYLTRANSFERASE 1-RELATED"/>
    <property type="match status" value="1"/>
</dbReference>
<accession>A0A097ENQ2</accession>
<keyword evidence="7 9" id="KW-0808">Transferase</keyword>
<feature type="binding site" evidence="9">
    <location>
        <position position="97"/>
    </location>
    <ligand>
        <name>5-phospho-alpha-D-ribose 1-diphosphate</name>
        <dbReference type="ChEBI" id="CHEBI:58017"/>
        <note>ligand shared between dimeric partners</note>
    </ligand>
</feature>
<dbReference type="OrthoDB" id="9779060at2"/>
<dbReference type="InterPro" id="IPR000836">
    <property type="entry name" value="PRTase_dom"/>
</dbReference>
<feature type="binding site" evidence="9">
    <location>
        <position position="123"/>
    </location>
    <ligand>
        <name>orotate</name>
        <dbReference type="ChEBI" id="CHEBI:30839"/>
    </ligand>
</feature>
<gene>
    <name evidence="9 11" type="primary">pyrE</name>
    <name evidence="11" type="ORF">LO80_03855</name>
</gene>
<dbReference type="KEGG" id="frf:LO80_03855"/>
<dbReference type="InterPro" id="IPR004467">
    <property type="entry name" value="Or_phspho_trans_dom"/>
</dbReference>
<keyword evidence="12" id="KW-1185">Reference proteome</keyword>
<keyword evidence="9" id="KW-0460">Magnesium</keyword>
<comment type="subunit">
    <text evidence="4 9">Homodimer.</text>
</comment>
<dbReference type="CDD" id="cd06223">
    <property type="entry name" value="PRTases_typeI"/>
    <property type="match status" value="1"/>
</dbReference>
<dbReference type="Gene3D" id="3.40.50.2020">
    <property type="match status" value="1"/>
</dbReference>
<dbReference type="HAMAP" id="MF_01208">
    <property type="entry name" value="PyrE"/>
    <property type="match status" value="1"/>
</dbReference>
<evidence type="ECO:0000256" key="8">
    <source>
        <dbReference type="ARBA" id="ARBA00022975"/>
    </source>
</evidence>
<feature type="binding site" evidence="9">
    <location>
        <position position="99"/>
    </location>
    <ligand>
        <name>5-phospho-alpha-D-ribose 1-diphosphate</name>
        <dbReference type="ChEBI" id="CHEBI:58017"/>
        <note>ligand shared between dimeric partners</note>
    </ligand>
</feature>
<dbReference type="EC" id="2.4.2.10" evidence="5 9"/>
<comment type="pathway">
    <text evidence="2 9">Pyrimidine metabolism; UMP biosynthesis via de novo pathway; UMP from orotate: step 1/2.</text>
</comment>
<feature type="binding site" description="in other chain" evidence="9">
    <location>
        <begin position="119"/>
        <end position="127"/>
    </location>
    <ligand>
        <name>5-phospho-alpha-D-ribose 1-diphosphate</name>
        <dbReference type="ChEBI" id="CHEBI:58017"/>
        <note>ligand shared between dimeric partners</note>
    </ligand>
</feature>
<dbReference type="NCBIfam" id="TIGR00336">
    <property type="entry name" value="pyrE"/>
    <property type="match status" value="1"/>
</dbReference>
<reference evidence="11 12" key="1">
    <citation type="submission" date="2014-10" db="EMBL/GenBank/DDBJ databases">
        <title>Whole genome sequence of Francisella endociliophora strain FSC1006, isolated from a laboratory culture of the marine ciliate Euplotes raikovi.</title>
        <authorList>
            <person name="Granberg M."/>
            <person name="Backman S."/>
            <person name="Lundmark E."/>
            <person name="Nilsson E."/>
            <person name="Karlsson E."/>
            <person name="Thelaus J."/>
            <person name="Ohrman C."/>
            <person name="Larkeryd A."/>
            <person name="Stenberg P."/>
        </authorList>
    </citation>
    <scope>NUCLEOTIDE SEQUENCE [LARGE SCALE GENOMIC DNA]</scope>
    <source>
        <strain evidence="11 12">FSC1006</strain>
    </source>
</reference>
<dbReference type="UniPathway" id="UPA00070">
    <property type="reaction ID" value="UER00119"/>
</dbReference>
<proteinExistence type="inferred from homology"/>
<comment type="catalytic activity">
    <reaction evidence="9">
        <text>orotidine 5'-phosphate + diphosphate = orotate + 5-phospho-alpha-D-ribose 1-diphosphate</text>
        <dbReference type="Rhea" id="RHEA:10380"/>
        <dbReference type="ChEBI" id="CHEBI:30839"/>
        <dbReference type="ChEBI" id="CHEBI:33019"/>
        <dbReference type="ChEBI" id="CHEBI:57538"/>
        <dbReference type="ChEBI" id="CHEBI:58017"/>
        <dbReference type="EC" id="2.4.2.10"/>
    </reaction>
</comment>
<feature type="binding site" evidence="9">
    <location>
        <position position="93"/>
    </location>
    <ligand>
        <name>5-phospho-alpha-D-ribose 1-diphosphate</name>
        <dbReference type="ChEBI" id="CHEBI:58017"/>
        <note>ligand shared between dimeric partners</note>
    </ligand>
</feature>
<dbReference type="HOGENOM" id="CLU_074878_0_1_6"/>
<keyword evidence="6 9" id="KW-0328">Glycosyltransferase</keyword>
<evidence type="ECO:0000313" key="12">
    <source>
        <dbReference type="Proteomes" id="UP000029672"/>
    </source>
</evidence>
<protein>
    <recommendedName>
        <fullName evidence="5 9">Orotate phosphoribosyltransferase</fullName>
        <shortName evidence="9">OPRT</shortName>
        <shortName evidence="9">OPRTase</shortName>
        <ecNumber evidence="5 9">2.4.2.10</ecNumber>
    </recommendedName>
</protein>
<evidence type="ECO:0000256" key="7">
    <source>
        <dbReference type="ARBA" id="ARBA00022679"/>
    </source>
</evidence>
<dbReference type="InterPro" id="IPR029057">
    <property type="entry name" value="PRTase-like"/>
</dbReference>
<dbReference type="GO" id="GO:0006207">
    <property type="term" value="P:'de novo' pyrimidine nucleobase biosynthetic process"/>
    <property type="evidence" value="ECO:0007669"/>
    <property type="project" value="TreeGrafter"/>
</dbReference>
<comment type="similarity">
    <text evidence="3 9">Belongs to the purine/pyrimidine phosphoribosyltransferase family. PyrE subfamily.</text>
</comment>
<evidence type="ECO:0000256" key="6">
    <source>
        <dbReference type="ARBA" id="ARBA00022676"/>
    </source>
</evidence>
<dbReference type="PANTHER" id="PTHR46683:SF1">
    <property type="entry name" value="OROTATE PHOSPHORIBOSYLTRANSFERASE 1-RELATED"/>
    <property type="match status" value="1"/>
</dbReference>
<comment type="cofactor">
    <cofactor evidence="9">
        <name>Mg(2+)</name>
        <dbReference type="ChEBI" id="CHEBI:18420"/>
    </cofactor>
</comment>
<dbReference type="RefSeq" id="WP_040008735.1">
    <property type="nucleotide sequence ID" value="NZ_CP009574.1"/>
</dbReference>
<feature type="domain" description="Phosphoribosyltransferase" evidence="10">
    <location>
        <begin position="39"/>
        <end position="167"/>
    </location>
</feature>
<evidence type="ECO:0000256" key="2">
    <source>
        <dbReference type="ARBA" id="ARBA00004889"/>
    </source>
</evidence>
<evidence type="ECO:0000256" key="5">
    <source>
        <dbReference type="ARBA" id="ARBA00011971"/>
    </source>
</evidence>
<dbReference type="Proteomes" id="UP000029672">
    <property type="component" value="Chromosome"/>
</dbReference>
<evidence type="ECO:0000256" key="3">
    <source>
        <dbReference type="ARBA" id="ARBA00006340"/>
    </source>
</evidence>
<name>A0A097ENQ2_9GAMM</name>
<dbReference type="STRING" id="1547445.LO80_03855"/>
<dbReference type="FunFam" id="3.40.50.2020:FF:000008">
    <property type="entry name" value="Orotate phosphoribosyltransferase"/>
    <property type="match status" value="1"/>
</dbReference>
<comment type="function">
    <text evidence="1 9">Catalyzes the transfer of a ribosyl phosphate group from 5-phosphoribose 1-diphosphate to orotate, leading to the formation of orotidine monophosphate (OMP).</text>
</comment>
<evidence type="ECO:0000256" key="1">
    <source>
        <dbReference type="ARBA" id="ARBA00003769"/>
    </source>
</evidence>
<feature type="binding site" evidence="9">
    <location>
        <begin position="28"/>
        <end position="29"/>
    </location>
    <ligand>
        <name>orotate</name>
        <dbReference type="ChEBI" id="CHEBI:30839"/>
    </ligand>
</feature>
<sequence length="208" mass="23034">MFIDFALKSGVLKFGEFTLKSGRISPYFFNAGLFNTGNQLANLADHYAQMIAKSDVKYDILFGPAYKGIPLVAAISTVLALKYNIDMPYAFDRKEAKNHGEGGVFVGADMTGKKVLLVDDVMTAGTAFYESSNKLKTINAKIAGVALSIDRQEKAKDSDISATKKISQDFNIPVLAVTNFESIYEYAKENLDQETINKFKEYRQKYGS</sequence>
<organism evidence="11 12">
    <name type="scientific">Candidatus Francisella endociliophora</name>
    <dbReference type="NCBI Taxonomy" id="653937"/>
    <lineage>
        <taxon>Bacteria</taxon>
        <taxon>Pseudomonadati</taxon>
        <taxon>Pseudomonadota</taxon>
        <taxon>Gammaproteobacteria</taxon>
        <taxon>Thiotrichales</taxon>
        <taxon>Francisellaceae</taxon>
        <taxon>Francisella</taxon>
    </lineage>
</organism>
<dbReference type="SUPFAM" id="SSF53271">
    <property type="entry name" value="PRTase-like"/>
    <property type="match status" value="1"/>
</dbReference>
<dbReference type="AlphaFoldDB" id="A0A097ENQ2"/>
<dbReference type="InterPro" id="IPR023031">
    <property type="entry name" value="OPRT"/>
</dbReference>
<dbReference type="EMBL" id="CP009574">
    <property type="protein sequence ID" value="AIT09189.1"/>
    <property type="molecule type" value="Genomic_DNA"/>
</dbReference>
<feature type="binding site" description="in other chain" evidence="9">
    <location>
        <begin position="66"/>
        <end position="67"/>
    </location>
    <ligand>
        <name>5-phospho-alpha-D-ribose 1-diphosphate</name>
        <dbReference type="ChEBI" id="CHEBI:58017"/>
        <note>ligand shared between dimeric partners</note>
    </ligand>
</feature>
<dbReference type="GO" id="GO:0046132">
    <property type="term" value="P:pyrimidine ribonucleoside biosynthetic process"/>
    <property type="evidence" value="ECO:0007669"/>
    <property type="project" value="TreeGrafter"/>
</dbReference>
<feature type="binding site" description="in other chain" evidence="9">
    <location>
        <position position="94"/>
    </location>
    <ligand>
        <name>5-phospho-alpha-D-ribose 1-diphosphate</name>
        <dbReference type="ChEBI" id="CHEBI:58017"/>
        <note>ligand shared between dimeric partners</note>
    </ligand>
</feature>
<dbReference type="eggNOG" id="COG0461">
    <property type="taxonomic scope" value="Bacteria"/>
</dbReference>
<evidence type="ECO:0000256" key="4">
    <source>
        <dbReference type="ARBA" id="ARBA00011738"/>
    </source>
</evidence>
<dbReference type="GO" id="GO:0044205">
    <property type="term" value="P:'de novo' UMP biosynthetic process"/>
    <property type="evidence" value="ECO:0007669"/>
    <property type="project" value="UniProtKB-UniRule"/>
</dbReference>
<feature type="binding site" description="in other chain" evidence="9">
    <location>
        <position position="20"/>
    </location>
    <ligand>
        <name>5-phospho-alpha-D-ribose 1-diphosphate</name>
        <dbReference type="ChEBI" id="CHEBI:58017"/>
        <note>ligand shared between dimeric partners</note>
    </ligand>
</feature>